<proteinExistence type="predicted"/>
<organism evidence="1 2">
    <name type="scientific">Prunus yedoensis var. nudiflora</name>
    <dbReference type="NCBI Taxonomy" id="2094558"/>
    <lineage>
        <taxon>Eukaryota</taxon>
        <taxon>Viridiplantae</taxon>
        <taxon>Streptophyta</taxon>
        <taxon>Embryophyta</taxon>
        <taxon>Tracheophyta</taxon>
        <taxon>Spermatophyta</taxon>
        <taxon>Magnoliopsida</taxon>
        <taxon>eudicotyledons</taxon>
        <taxon>Gunneridae</taxon>
        <taxon>Pentapetalae</taxon>
        <taxon>rosids</taxon>
        <taxon>fabids</taxon>
        <taxon>Rosales</taxon>
        <taxon>Rosaceae</taxon>
        <taxon>Amygdaloideae</taxon>
        <taxon>Amygdaleae</taxon>
        <taxon>Prunus</taxon>
    </lineage>
</organism>
<sequence>MAFELFEKLCNCNVLPDDYTLATVAKFSGKVHLVARKSVHGKSIRVGKVFEEMAQRKCGVLECDNSMICKFGG</sequence>
<dbReference type="Proteomes" id="UP000250321">
    <property type="component" value="Unassembled WGS sequence"/>
</dbReference>
<protein>
    <submittedName>
        <fullName evidence="1">Pentatricopeptide repeat-containing protein</fullName>
    </submittedName>
</protein>
<keyword evidence="2" id="KW-1185">Reference proteome</keyword>
<reference evidence="1 2" key="1">
    <citation type="submission" date="2018-02" db="EMBL/GenBank/DDBJ databases">
        <title>Draft genome of wild Prunus yedoensis var. nudiflora.</title>
        <authorList>
            <person name="Baek S."/>
            <person name="Kim J.-H."/>
            <person name="Choi K."/>
            <person name="Kim G.-B."/>
            <person name="Cho A."/>
            <person name="Jang H."/>
            <person name="Shin C.-H."/>
            <person name="Yu H.-J."/>
            <person name="Mun J.-H."/>
        </authorList>
    </citation>
    <scope>NUCLEOTIDE SEQUENCE [LARGE SCALE GENOMIC DNA]</scope>
    <source>
        <strain evidence="2">cv. Jeju island</strain>
        <tissue evidence="1">Leaf</tissue>
    </source>
</reference>
<dbReference type="AlphaFoldDB" id="A0A314YP17"/>
<dbReference type="OrthoDB" id="879807at2759"/>
<evidence type="ECO:0000313" key="1">
    <source>
        <dbReference type="EMBL" id="PQQ10295.1"/>
    </source>
</evidence>
<dbReference type="EMBL" id="PJQY01000526">
    <property type="protein sequence ID" value="PQQ10295.1"/>
    <property type="molecule type" value="Genomic_DNA"/>
</dbReference>
<name>A0A314YP17_PRUYE</name>
<evidence type="ECO:0000313" key="2">
    <source>
        <dbReference type="Proteomes" id="UP000250321"/>
    </source>
</evidence>
<comment type="caution">
    <text evidence="1">The sequence shown here is derived from an EMBL/GenBank/DDBJ whole genome shotgun (WGS) entry which is preliminary data.</text>
</comment>
<gene>
    <name evidence="1" type="ORF">Pyn_17597</name>
</gene>
<accession>A0A314YP17</accession>